<dbReference type="InterPro" id="IPR001650">
    <property type="entry name" value="Helicase_C-like"/>
</dbReference>
<dbReference type="Pfam" id="PF00271">
    <property type="entry name" value="Helicase_C"/>
    <property type="match status" value="1"/>
</dbReference>
<feature type="compositionally biased region" description="Gly residues" evidence="1">
    <location>
        <begin position="125"/>
        <end position="141"/>
    </location>
</feature>
<feature type="domain" description="Helicase C-terminal" evidence="2">
    <location>
        <begin position="1"/>
        <end position="80"/>
    </location>
</feature>
<dbReference type="PROSITE" id="PS51194">
    <property type="entry name" value="HELICASE_CTER"/>
    <property type="match status" value="1"/>
</dbReference>
<dbReference type="Proteomes" id="UP000887566">
    <property type="component" value="Unplaced"/>
</dbReference>
<evidence type="ECO:0000259" key="2">
    <source>
        <dbReference type="PROSITE" id="PS51194"/>
    </source>
</evidence>
<dbReference type="WBParaSite" id="PSAMB.scaffold9632size4771.g32602.t1">
    <property type="protein sequence ID" value="PSAMB.scaffold9632size4771.g32602.t1"/>
    <property type="gene ID" value="PSAMB.scaffold9632size4771.g32602"/>
</dbReference>
<reference evidence="4" key="1">
    <citation type="submission" date="2022-11" db="UniProtKB">
        <authorList>
            <consortium name="WormBaseParasite"/>
        </authorList>
    </citation>
    <scope>IDENTIFICATION</scope>
</reference>
<evidence type="ECO:0000256" key="1">
    <source>
        <dbReference type="SAM" id="MobiDB-lite"/>
    </source>
</evidence>
<dbReference type="InterPro" id="IPR027417">
    <property type="entry name" value="P-loop_NTPase"/>
</dbReference>
<dbReference type="SUPFAM" id="SSF52540">
    <property type="entry name" value="P-loop containing nucleoside triphosphate hydrolases"/>
    <property type="match status" value="1"/>
</dbReference>
<accession>A0A914XQU8</accession>
<sequence>MSRNTAAVLLDVDDIKFVINYDYPQCSEDYVHRIGRTGRCDKQGTAYTFFSYSNAKNARELIKILEEARQTIPPQLYEMQGMKGAMGNSRSRWGGGGGDRKRGYDGGRGGGGGAKRGRFDDGARNGFGGGGSWSGRGGGASSVGSMPGRW</sequence>
<evidence type="ECO:0000313" key="4">
    <source>
        <dbReference type="WBParaSite" id="PSAMB.scaffold9632size4771.g32602.t1"/>
    </source>
</evidence>
<protein>
    <submittedName>
        <fullName evidence="4">Helicase C-terminal domain-containing protein</fullName>
    </submittedName>
</protein>
<dbReference type="Gene3D" id="3.40.50.300">
    <property type="entry name" value="P-loop containing nucleotide triphosphate hydrolases"/>
    <property type="match status" value="1"/>
</dbReference>
<proteinExistence type="predicted"/>
<organism evidence="3 4">
    <name type="scientific">Plectus sambesii</name>
    <dbReference type="NCBI Taxonomy" id="2011161"/>
    <lineage>
        <taxon>Eukaryota</taxon>
        <taxon>Metazoa</taxon>
        <taxon>Ecdysozoa</taxon>
        <taxon>Nematoda</taxon>
        <taxon>Chromadorea</taxon>
        <taxon>Plectida</taxon>
        <taxon>Plectina</taxon>
        <taxon>Plectoidea</taxon>
        <taxon>Plectidae</taxon>
        <taxon>Plectus</taxon>
    </lineage>
</organism>
<keyword evidence="3" id="KW-1185">Reference proteome</keyword>
<dbReference type="AlphaFoldDB" id="A0A914XQU8"/>
<feature type="region of interest" description="Disordered" evidence="1">
    <location>
        <begin position="87"/>
        <end position="150"/>
    </location>
</feature>
<evidence type="ECO:0000313" key="3">
    <source>
        <dbReference type="Proteomes" id="UP000887566"/>
    </source>
</evidence>
<dbReference type="PANTHER" id="PTHR47958">
    <property type="entry name" value="ATP-DEPENDENT RNA HELICASE DBP3"/>
    <property type="match status" value="1"/>
</dbReference>
<name>A0A914XQU8_9BILA</name>